<evidence type="ECO:0000256" key="3">
    <source>
        <dbReference type="ARBA" id="ARBA00022692"/>
    </source>
</evidence>
<keyword evidence="9" id="KW-1185">Reference proteome</keyword>
<feature type="transmembrane region" description="Helical" evidence="6">
    <location>
        <begin position="121"/>
        <end position="145"/>
    </location>
</feature>
<dbReference type="InterPro" id="IPR011701">
    <property type="entry name" value="MFS"/>
</dbReference>
<feature type="transmembrane region" description="Helical" evidence="6">
    <location>
        <begin position="65"/>
        <end position="84"/>
    </location>
</feature>
<dbReference type="SUPFAM" id="SSF103473">
    <property type="entry name" value="MFS general substrate transporter"/>
    <property type="match status" value="1"/>
</dbReference>
<keyword evidence="3 6" id="KW-0812">Transmembrane</keyword>
<feature type="transmembrane region" description="Helical" evidence="6">
    <location>
        <begin position="182"/>
        <end position="204"/>
    </location>
</feature>
<protein>
    <recommendedName>
        <fullName evidence="7">Major facilitator superfamily (MFS) profile domain-containing protein</fullName>
    </recommendedName>
</protein>
<evidence type="ECO:0000313" key="9">
    <source>
        <dbReference type="Proteomes" id="UP000054097"/>
    </source>
</evidence>
<dbReference type="GO" id="GO:0005886">
    <property type="term" value="C:plasma membrane"/>
    <property type="evidence" value="ECO:0007669"/>
    <property type="project" value="TreeGrafter"/>
</dbReference>
<dbReference type="Gene3D" id="1.20.1720.10">
    <property type="entry name" value="Multidrug resistance protein D"/>
    <property type="match status" value="1"/>
</dbReference>
<evidence type="ECO:0000256" key="1">
    <source>
        <dbReference type="ARBA" id="ARBA00004127"/>
    </source>
</evidence>
<dbReference type="PROSITE" id="PS50850">
    <property type="entry name" value="MFS"/>
    <property type="match status" value="1"/>
</dbReference>
<evidence type="ECO:0000256" key="6">
    <source>
        <dbReference type="SAM" id="Phobius"/>
    </source>
</evidence>
<keyword evidence="2" id="KW-0813">Transport</keyword>
<dbReference type="GO" id="GO:0000329">
    <property type="term" value="C:fungal-type vacuole membrane"/>
    <property type="evidence" value="ECO:0007669"/>
    <property type="project" value="TreeGrafter"/>
</dbReference>
<dbReference type="PANTHER" id="PTHR23501">
    <property type="entry name" value="MAJOR FACILITATOR SUPERFAMILY"/>
    <property type="match status" value="1"/>
</dbReference>
<dbReference type="PANTHER" id="PTHR23501:SF191">
    <property type="entry name" value="VACUOLAR BASIC AMINO ACID TRANSPORTER 4"/>
    <property type="match status" value="1"/>
</dbReference>
<keyword evidence="5 6" id="KW-0472">Membrane</keyword>
<name>A0A0C2WMY1_SERVB</name>
<feature type="transmembrane region" description="Helical" evidence="6">
    <location>
        <begin position="28"/>
        <end position="53"/>
    </location>
</feature>
<dbReference type="GO" id="GO:0012505">
    <property type="term" value="C:endomembrane system"/>
    <property type="evidence" value="ECO:0007669"/>
    <property type="project" value="UniProtKB-SubCell"/>
</dbReference>
<dbReference type="Gene3D" id="1.20.1250.20">
    <property type="entry name" value="MFS general substrate transporter like domains"/>
    <property type="match status" value="1"/>
</dbReference>
<feature type="transmembrane region" description="Helical" evidence="6">
    <location>
        <begin position="494"/>
        <end position="516"/>
    </location>
</feature>
<dbReference type="AlphaFoldDB" id="A0A0C2WMY1"/>
<dbReference type="Proteomes" id="UP000054097">
    <property type="component" value="Unassembled WGS sequence"/>
</dbReference>
<dbReference type="STRING" id="933852.A0A0C2WMY1"/>
<organism evidence="8 9">
    <name type="scientific">Serendipita vermifera MAFF 305830</name>
    <dbReference type="NCBI Taxonomy" id="933852"/>
    <lineage>
        <taxon>Eukaryota</taxon>
        <taxon>Fungi</taxon>
        <taxon>Dikarya</taxon>
        <taxon>Basidiomycota</taxon>
        <taxon>Agaricomycotina</taxon>
        <taxon>Agaricomycetes</taxon>
        <taxon>Sebacinales</taxon>
        <taxon>Serendipitaceae</taxon>
        <taxon>Serendipita</taxon>
    </lineage>
</organism>
<feature type="domain" description="Major facilitator superfamily (MFS) profile" evidence="7">
    <location>
        <begin position="31"/>
        <end position="521"/>
    </location>
</feature>
<feature type="transmembrane region" description="Helical" evidence="6">
    <location>
        <begin position="330"/>
        <end position="350"/>
    </location>
</feature>
<evidence type="ECO:0000256" key="5">
    <source>
        <dbReference type="ARBA" id="ARBA00023136"/>
    </source>
</evidence>
<reference evidence="8 9" key="1">
    <citation type="submission" date="2014-04" db="EMBL/GenBank/DDBJ databases">
        <authorList>
            <consortium name="DOE Joint Genome Institute"/>
            <person name="Kuo A."/>
            <person name="Zuccaro A."/>
            <person name="Kohler A."/>
            <person name="Nagy L.G."/>
            <person name="Floudas D."/>
            <person name="Copeland A."/>
            <person name="Barry K.W."/>
            <person name="Cichocki N."/>
            <person name="Veneault-Fourrey C."/>
            <person name="LaButti K."/>
            <person name="Lindquist E.A."/>
            <person name="Lipzen A."/>
            <person name="Lundell T."/>
            <person name="Morin E."/>
            <person name="Murat C."/>
            <person name="Sun H."/>
            <person name="Tunlid A."/>
            <person name="Henrissat B."/>
            <person name="Grigoriev I.V."/>
            <person name="Hibbett D.S."/>
            <person name="Martin F."/>
            <person name="Nordberg H.P."/>
            <person name="Cantor M.N."/>
            <person name="Hua S.X."/>
        </authorList>
    </citation>
    <scope>NUCLEOTIDE SEQUENCE [LARGE SCALE GENOMIC DNA]</scope>
    <source>
        <strain evidence="8 9">MAFF 305830</strain>
    </source>
</reference>
<evidence type="ECO:0000313" key="8">
    <source>
        <dbReference type="EMBL" id="KIM27608.1"/>
    </source>
</evidence>
<feature type="transmembrane region" description="Helical" evidence="6">
    <location>
        <begin position="397"/>
        <end position="414"/>
    </location>
</feature>
<dbReference type="OrthoDB" id="3437016at2759"/>
<feature type="transmembrane region" description="Helical" evidence="6">
    <location>
        <begin position="255"/>
        <end position="273"/>
    </location>
</feature>
<evidence type="ECO:0000256" key="4">
    <source>
        <dbReference type="ARBA" id="ARBA00022989"/>
    </source>
</evidence>
<dbReference type="HOGENOM" id="CLU_000960_22_3_1"/>
<feature type="transmembrane region" description="Helical" evidence="6">
    <location>
        <begin position="96"/>
        <end position="115"/>
    </location>
</feature>
<dbReference type="InterPro" id="IPR036259">
    <property type="entry name" value="MFS_trans_sf"/>
</dbReference>
<feature type="transmembrane region" description="Helical" evidence="6">
    <location>
        <begin position="357"/>
        <end position="377"/>
    </location>
</feature>
<dbReference type="Pfam" id="PF07690">
    <property type="entry name" value="MFS_1"/>
    <property type="match status" value="1"/>
</dbReference>
<dbReference type="GO" id="GO:0015174">
    <property type="term" value="F:basic amino acid transmembrane transporter activity"/>
    <property type="evidence" value="ECO:0007669"/>
    <property type="project" value="TreeGrafter"/>
</dbReference>
<accession>A0A0C2WMY1</accession>
<evidence type="ECO:0000256" key="2">
    <source>
        <dbReference type="ARBA" id="ARBA00022448"/>
    </source>
</evidence>
<comment type="subcellular location">
    <subcellularLocation>
        <location evidence="1">Endomembrane system</location>
        <topology evidence="1">Multi-pass membrane protein</topology>
    </subcellularLocation>
</comment>
<dbReference type="EMBL" id="KN824298">
    <property type="protein sequence ID" value="KIM27608.1"/>
    <property type="molecule type" value="Genomic_DNA"/>
</dbReference>
<gene>
    <name evidence="8" type="ORF">M408DRAFT_24523</name>
</gene>
<sequence>MSNLAERQPLLPPAALVVPVQNVSGAKLYWILGAIWIPVFLGALDGTIVATLQQPIGGYFQQSHIASYIGTSYFLSVCCFTPLYGRLSEILGRKGAMLLALTLFTTGTLLCGIAPSMKALIAARGIAGMGGGGVMAVSSIVVTDYIPLRKRGLMQGVSNIVFGAGAGLGGPLGGYISDNFGWRSAFLVQVPFLVASGILITIHVHIVLPKAPLTLNQKLKKIDWLGSLTLVLFVSSLLMGFSLKATEDLRWSDARVWASLLFSGLALLSFVFVEAKVSPEPVMPMRLLLSRTPLAVALTNFFGSVVNFSALYNIPLYFMAVRLQTAGEAGLHLVPNSIALSLGSVGAGWIMQRTGKYWSLTIASTSLSLLGSILIALWNRNQTPDVEFWFDITFNGLGFSSTLTSTLIAIIACVDREDMAVATGITYLFRTTGQALGVSLSGTIFQAILVAKLREAMPGPNSDETIDAIRHDAGLVKSLEGAQREAAISSFAQALKAVFVFQAVLAILAVVCALPIEERPLP</sequence>
<proteinExistence type="predicted"/>
<dbReference type="InterPro" id="IPR020846">
    <property type="entry name" value="MFS_dom"/>
</dbReference>
<feature type="transmembrane region" description="Helical" evidence="6">
    <location>
        <begin position="157"/>
        <end position="176"/>
    </location>
</feature>
<keyword evidence="4 6" id="KW-1133">Transmembrane helix</keyword>
<feature type="transmembrane region" description="Helical" evidence="6">
    <location>
        <begin position="224"/>
        <end position="243"/>
    </location>
</feature>
<evidence type="ECO:0000259" key="7">
    <source>
        <dbReference type="PROSITE" id="PS50850"/>
    </source>
</evidence>
<reference evidence="9" key="2">
    <citation type="submission" date="2015-01" db="EMBL/GenBank/DDBJ databases">
        <title>Evolutionary Origins and Diversification of the Mycorrhizal Mutualists.</title>
        <authorList>
            <consortium name="DOE Joint Genome Institute"/>
            <consortium name="Mycorrhizal Genomics Consortium"/>
            <person name="Kohler A."/>
            <person name="Kuo A."/>
            <person name="Nagy L.G."/>
            <person name="Floudas D."/>
            <person name="Copeland A."/>
            <person name="Barry K.W."/>
            <person name="Cichocki N."/>
            <person name="Veneault-Fourrey C."/>
            <person name="LaButti K."/>
            <person name="Lindquist E.A."/>
            <person name="Lipzen A."/>
            <person name="Lundell T."/>
            <person name="Morin E."/>
            <person name="Murat C."/>
            <person name="Riley R."/>
            <person name="Ohm R."/>
            <person name="Sun H."/>
            <person name="Tunlid A."/>
            <person name="Henrissat B."/>
            <person name="Grigoriev I.V."/>
            <person name="Hibbett D.S."/>
            <person name="Martin F."/>
        </authorList>
    </citation>
    <scope>NUCLEOTIDE SEQUENCE [LARGE SCALE GENOMIC DNA]</scope>
    <source>
        <strain evidence="9">MAFF 305830</strain>
    </source>
</reference>
<feature type="transmembrane region" description="Helical" evidence="6">
    <location>
        <begin position="294"/>
        <end position="318"/>
    </location>
</feature>